<dbReference type="GeneID" id="105313118"/>
<dbReference type="EnsemblMetazoa" id="XM_011406287.1">
    <property type="protein sequence ID" value="XP_011404589.1"/>
    <property type="gene ID" value="LOC105313118"/>
</dbReference>
<reference evidence="3" key="1">
    <citation type="journal article" date="2010" name="Nature">
        <title>The Amphimedon queenslandica genome and the evolution of animal complexity.</title>
        <authorList>
            <person name="Srivastava M."/>
            <person name="Simakov O."/>
            <person name="Chapman J."/>
            <person name="Fahey B."/>
            <person name="Gauthier M.E."/>
            <person name="Mitros T."/>
            <person name="Richards G.S."/>
            <person name="Conaco C."/>
            <person name="Dacre M."/>
            <person name="Hellsten U."/>
            <person name="Larroux C."/>
            <person name="Putnam N.H."/>
            <person name="Stanke M."/>
            <person name="Adamska M."/>
            <person name="Darling A."/>
            <person name="Degnan S.M."/>
            <person name="Oakley T.H."/>
            <person name="Plachetzki D.C."/>
            <person name="Zhai Y."/>
            <person name="Adamski M."/>
            <person name="Calcino A."/>
            <person name="Cummins S.F."/>
            <person name="Goodstein D.M."/>
            <person name="Harris C."/>
            <person name="Jackson D.J."/>
            <person name="Leys S.P."/>
            <person name="Shu S."/>
            <person name="Woodcroft B.J."/>
            <person name="Vervoort M."/>
            <person name="Kosik K.S."/>
            <person name="Manning G."/>
            <person name="Degnan B.M."/>
            <person name="Rokhsar D.S."/>
        </authorList>
    </citation>
    <scope>NUCLEOTIDE SEQUENCE [LARGE SCALE GENOMIC DNA]</scope>
</reference>
<proteinExistence type="predicted"/>
<dbReference type="RefSeq" id="XP_011404589.1">
    <property type="nucleotide sequence ID" value="XM_011406287.1"/>
</dbReference>
<reference evidence="2" key="2">
    <citation type="submission" date="2024-06" db="UniProtKB">
        <authorList>
            <consortium name="EnsemblMetazoa"/>
        </authorList>
    </citation>
    <scope>IDENTIFICATION</scope>
</reference>
<feature type="compositionally biased region" description="Pro residues" evidence="1">
    <location>
        <begin position="197"/>
        <end position="211"/>
    </location>
</feature>
<dbReference type="KEGG" id="aqu:105313118"/>
<feature type="compositionally biased region" description="Polar residues" evidence="1">
    <location>
        <begin position="271"/>
        <end position="281"/>
    </location>
</feature>
<feature type="region of interest" description="Disordered" evidence="1">
    <location>
        <begin position="158"/>
        <end position="281"/>
    </location>
</feature>
<evidence type="ECO:0000256" key="1">
    <source>
        <dbReference type="SAM" id="MobiDB-lite"/>
    </source>
</evidence>
<feature type="compositionally biased region" description="Pro residues" evidence="1">
    <location>
        <begin position="226"/>
        <end position="238"/>
    </location>
</feature>
<dbReference type="Proteomes" id="UP000007879">
    <property type="component" value="Unassembled WGS sequence"/>
</dbReference>
<accession>A0AAN0IMC3</accession>
<protein>
    <submittedName>
        <fullName evidence="2">Uncharacterized protein</fullName>
    </submittedName>
</protein>
<feature type="compositionally biased region" description="Pro residues" evidence="1">
    <location>
        <begin position="161"/>
        <end position="180"/>
    </location>
</feature>
<organism evidence="2 3">
    <name type="scientific">Amphimedon queenslandica</name>
    <name type="common">Sponge</name>
    <dbReference type="NCBI Taxonomy" id="400682"/>
    <lineage>
        <taxon>Eukaryota</taxon>
        <taxon>Metazoa</taxon>
        <taxon>Porifera</taxon>
        <taxon>Demospongiae</taxon>
        <taxon>Heteroscleromorpha</taxon>
        <taxon>Haplosclerida</taxon>
        <taxon>Niphatidae</taxon>
        <taxon>Amphimedon</taxon>
    </lineage>
</organism>
<evidence type="ECO:0000313" key="3">
    <source>
        <dbReference type="Proteomes" id="UP000007879"/>
    </source>
</evidence>
<name>A0AAN0IMC3_AMPQE</name>
<dbReference type="AlphaFoldDB" id="A0AAN0IMC3"/>
<sequence>MENLINVAQLIITKYPFVKSPIGSAMGAIVCSLKDAFKNFRWNKKRNPATSRKQYEEKKMPGGEDKISFSRNVKALQTKYKKNPNSHLVNELMTCTFKTRHEDTIQNPCYVTTLFQKYPFLNDIKQSSKSVHLQNYISYKYIFILFGSIDYDEYHGGPPLAVGPPPPPPPPPRGHPPPALPLVDEGPPLPVDGDGGPPLPPPGGPLPPPAQPVAGGRPPEVAGDGGPPPPLPGGPLPPLALQAAGCLPPPYANLQMRAGKGGGRCRRPRSQGASVKNYNFY</sequence>
<keyword evidence="3" id="KW-1185">Reference proteome</keyword>
<evidence type="ECO:0000313" key="2">
    <source>
        <dbReference type="EnsemblMetazoa" id="XP_011404589.1"/>
    </source>
</evidence>